<comment type="caution">
    <text evidence="2">The sequence shown here is derived from an EMBL/GenBank/DDBJ whole genome shotgun (WGS) entry which is preliminary data.</text>
</comment>
<evidence type="ECO:0000259" key="1">
    <source>
        <dbReference type="SMART" id="SM00128"/>
    </source>
</evidence>
<name>A0AAU9JGJ2_9CILI</name>
<dbReference type="SUPFAM" id="SSF56219">
    <property type="entry name" value="DNase I-like"/>
    <property type="match status" value="1"/>
</dbReference>
<reference evidence="2" key="1">
    <citation type="submission" date="2021-09" db="EMBL/GenBank/DDBJ databases">
        <authorList>
            <consortium name="AG Swart"/>
            <person name="Singh M."/>
            <person name="Singh A."/>
            <person name="Seah K."/>
            <person name="Emmerich C."/>
        </authorList>
    </citation>
    <scope>NUCLEOTIDE SEQUENCE</scope>
    <source>
        <strain evidence="2">ATCC30299</strain>
    </source>
</reference>
<dbReference type="InterPro" id="IPR036691">
    <property type="entry name" value="Endo/exonu/phosph_ase_sf"/>
</dbReference>
<proteinExistence type="predicted"/>
<dbReference type="EMBL" id="CAJZBQ010000027">
    <property type="protein sequence ID" value="CAG9320804.1"/>
    <property type="molecule type" value="Genomic_DNA"/>
</dbReference>
<dbReference type="Pfam" id="PF22669">
    <property type="entry name" value="Exo_endo_phos2"/>
    <property type="match status" value="1"/>
</dbReference>
<dbReference type="InterPro" id="IPR000300">
    <property type="entry name" value="IPPc"/>
</dbReference>
<organism evidence="2 3">
    <name type="scientific">Blepharisma stoltei</name>
    <dbReference type="NCBI Taxonomy" id="1481888"/>
    <lineage>
        <taxon>Eukaryota</taxon>
        <taxon>Sar</taxon>
        <taxon>Alveolata</taxon>
        <taxon>Ciliophora</taxon>
        <taxon>Postciliodesmatophora</taxon>
        <taxon>Heterotrichea</taxon>
        <taxon>Heterotrichida</taxon>
        <taxon>Blepharismidae</taxon>
        <taxon>Blepharisma</taxon>
    </lineage>
</organism>
<feature type="domain" description="Inositol polyphosphate-related phosphatase" evidence="1">
    <location>
        <begin position="49"/>
        <end position="330"/>
    </location>
</feature>
<dbReference type="GO" id="GO:0046856">
    <property type="term" value="P:phosphatidylinositol dephosphorylation"/>
    <property type="evidence" value="ECO:0007669"/>
    <property type="project" value="InterPro"/>
</dbReference>
<dbReference type="Proteomes" id="UP001162131">
    <property type="component" value="Unassembled WGS sequence"/>
</dbReference>
<dbReference type="GO" id="GO:0004439">
    <property type="term" value="F:phosphatidylinositol-4,5-bisphosphate 5-phosphatase activity"/>
    <property type="evidence" value="ECO:0007669"/>
    <property type="project" value="TreeGrafter"/>
</dbReference>
<sequence>MISNTLEIPNSKENTRFRKKSNCNESESWVDSSECWAWKGISLPSVYNYKLRILAVTWNMCGAGIPPDISDIINTDAMHHLYIFSTQECLRSIAMSLMYSNKSAWEKKIKNALGSDYYLVASKTLGASHLAIFGHKSLKHFIYNVETSSLSTGFFNMISNKGGIGISMNILSKKLLFIGCHIISGQDKVSKRNKDLNLIEKKFSTNMEADCTILLGDLNYRISGHIEAIDYFISEGLNRKLKPMDQLRNEMHLGNVLPGYAEGEIEFPPTYKYKIGSGQLDTQNERIPSWTDRIMYKDVVGILKQKSYNSIHSNVVSDHKPVFSQFVLKI</sequence>
<accession>A0AAU9JGJ2</accession>
<dbReference type="InterPro" id="IPR046985">
    <property type="entry name" value="IP5"/>
</dbReference>
<dbReference type="AlphaFoldDB" id="A0AAU9JGJ2"/>
<dbReference type="Gene3D" id="3.60.10.10">
    <property type="entry name" value="Endonuclease/exonuclease/phosphatase"/>
    <property type="match status" value="1"/>
</dbReference>
<dbReference type="PANTHER" id="PTHR11200">
    <property type="entry name" value="INOSITOL 5-PHOSPHATASE"/>
    <property type="match status" value="1"/>
</dbReference>
<dbReference type="PANTHER" id="PTHR11200:SF297">
    <property type="entry name" value="INOSITOL POLYPHOSPHATE-RELATED PHOSPHATASE DOMAIN-CONTAINING PROTEIN"/>
    <property type="match status" value="1"/>
</dbReference>
<dbReference type="SMART" id="SM00128">
    <property type="entry name" value="IPPc"/>
    <property type="match status" value="1"/>
</dbReference>
<evidence type="ECO:0000313" key="2">
    <source>
        <dbReference type="EMBL" id="CAG9320804.1"/>
    </source>
</evidence>
<gene>
    <name evidence="2" type="ORF">BSTOLATCC_MIC27383</name>
</gene>
<protein>
    <recommendedName>
        <fullName evidence="1">Inositol polyphosphate-related phosphatase domain-containing protein</fullName>
    </recommendedName>
</protein>
<evidence type="ECO:0000313" key="3">
    <source>
        <dbReference type="Proteomes" id="UP001162131"/>
    </source>
</evidence>
<keyword evidence="3" id="KW-1185">Reference proteome</keyword>